<evidence type="ECO:0000313" key="1">
    <source>
        <dbReference type="EMBL" id="KAF8443845.1"/>
    </source>
</evidence>
<keyword evidence="2" id="KW-1185">Reference proteome</keyword>
<gene>
    <name evidence="1" type="ORF">L210DRAFT_3097204</name>
</gene>
<proteinExistence type="predicted"/>
<comment type="caution">
    <text evidence="1">The sequence shown here is derived from an EMBL/GenBank/DDBJ whole genome shotgun (WGS) entry which is preliminary data.</text>
</comment>
<reference evidence="1" key="1">
    <citation type="submission" date="2019-10" db="EMBL/GenBank/DDBJ databases">
        <authorList>
            <consortium name="DOE Joint Genome Institute"/>
            <person name="Kuo A."/>
            <person name="Miyauchi S."/>
            <person name="Kiss E."/>
            <person name="Drula E."/>
            <person name="Kohler A."/>
            <person name="Sanchez-Garcia M."/>
            <person name="Andreopoulos B."/>
            <person name="Barry K.W."/>
            <person name="Bonito G."/>
            <person name="Buee M."/>
            <person name="Carver A."/>
            <person name="Chen C."/>
            <person name="Cichocki N."/>
            <person name="Clum A."/>
            <person name="Culley D."/>
            <person name="Crous P.W."/>
            <person name="Fauchery L."/>
            <person name="Girlanda M."/>
            <person name="Hayes R."/>
            <person name="Keri Z."/>
            <person name="LaButti K."/>
            <person name="Lipzen A."/>
            <person name="Lombard V."/>
            <person name="Magnuson J."/>
            <person name="Maillard F."/>
            <person name="Morin E."/>
            <person name="Murat C."/>
            <person name="Nolan M."/>
            <person name="Ohm R."/>
            <person name="Pangilinan J."/>
            <person name="Pereira M."/>
            <person name="Perotto S."/>
            <person name="Peter M."/>
            <person name="Riley R."/>
            <person name="Sitrit Y."/>
            <person name="Stielow B."/>
            <person name="Szollosi G."/>
            <person name="Zifcakova L."/>
            <person name="Stursova M."/>
            <person name="Spatafora J.W."/>
            <person name="Tedersoo L."/>
            <person name="Vaario L.-M."/>
            <person name="Yamada A."/>
            <person name="Yan M."/>
            <person name="Wang P."/>
            <person name="Xu J."/>
            <person name="Bruns T."/>
            <person name="Baldrian P."/>
            <person name="Vilgalys R."/>
            <person name="Henrissat B."/>
            <person name="Grigoriev I.V."/>
            <person name="Hibbett D."/>
            <person name="Nagy L.G."/>
            <person name="Martin F.M."/>
        </authorList>
    </citation>
    <scope>NUCLEOTIDE SEQUENCE</scope>
    <source>
        <strain evidence="1">BED1</strain>
    </source>
</reference>
<name>A0AAD4BYR8_BOLED</name>
<protein>
    <submittedName>
        <fullName evidence="1">Uncharacterized protein</fullName>
    </submittedName>
</protein>
<sequence>MFTFQGHLEFTDSIVRQLMVLIPEFADELGPELVEDGLLRVRTPTSDAIDKVGRVIWGVLGVTAERDKVGTRARLLIEELRPKRRTEHYMKGYEIAEE</sequence>
<organism evidence="1 2">
    <name type="scientific">Boletus edulis BED1</name>
    <dbReference type="NCBI Taxonomy" id="1328754"/>
    <lineage>
        <taxon>Eukaryota</taxon>
        <taxon>Fungi</taxon>
        <taxon>Dikarya</taxon>
        <taxon>Basidiomycota</taxon>
        <taxon>Agaricomycotina</taxon>
        <taxon>Agaricomycetes</taxon>
        <taxon>Agaricomycetidae</taxon>
        <taxon>Boletales</taxon>
        <taxon>Boletineae</taxon>
        <taxon>Boletaceae</taxon>
        <taxon>Boletoideae</taxon>
        <taxon>Boletus</taxon>
    </lineage>
</organism>
<reference evidence="1" key="2">
    <citation type="journal article" date="2020" name="Nat. Commun.">
        <title>Large-scale genome sequencing of mycorrhizal fungi provides insights into the early evolution of symbiotic traits.</title>
        <authorList>
            <person name="Miyauchi S."/>
            <person name="Kiss E."/>
            <person name="Kuo A."/>
            <person name="Drula E."/>
            <person name="Kohler A."/>
            <person name="Sanchez-Garcia M."/>
            <person name="Morin E."/>
            <person name="Andreopoulos B."/>
            <person name="Barry K.W."/>
            <person name="Bonito G."/>
            <person name="Buee M."/>
            <person name="Carver A."/>
            <person name="Chen C."/>
            <person name="Cichocki N."/>
            <person name="Clum A."/>
            <person name="Culley D."/>
            <person name="Crous P.W."/>
            <person name="Fauchery L."/>
            <person name="Girlanda M."/>
            <person name="Hayes R.D."/>
            <person name="Keri Z."/>
            <person name="LaButti K."/>
            <person name="Lipzen A."/>
            <person name="Lombard V."/>
            <person name="Magnuson J."/>
            <person name="Maillard F."/>
            <person name="Murat C."/>
            <person name="Nolan M."/>
            <person name="Ohm R.A."/>
            <person name="Pangilinan J."/>
            <person name="Pereira M.F."/>
            <person name="Perotto S."/>
            <person name="Peter M."/>
            <person name="Pfister S."/>
            <person name="Riley R."/>
            <person name="Sitrit Y."/>
            <person name="Stielow J.B."/>
            <person name="Szollosi G."/>
            <person name="Zifcakova L."/>
            <person name="Stursova M."/>
            <person name="Spatafora J.W."/>
            <person name="Tedersoo L."/>
            <person name="Vaario L.M."/>
            <person name="Yamada A."/>
            <person name="Yan M."/>
            <person name="Wang P."/>
            <person name="Xu J."/>
            <person name="Bruns T."/>
            <person name="Baldrian P."/>
            <person name="Vilgalys R."/>
            <person name="Dunand C."/>
            <person name="Henrissat B."/>
            <person name="Grigoriev I.V."/>
            <person name="Hibbett D."/>
            <person name="Nagy L.G."/>
            <person name="Martin F.M."/>
        </authorList>
    </citation>
    <scope>NUCLEOTIDE SEQUENCE</scope>
    <source>
        <strain evidence="1">BED1</strain>
    </source>
</reference>
<accession>A0AAD4BYR8</accession>
<dbReference type="Proteomes" id="UP001194468">
    <property type="component" value="Unassembled WGS sequence"/>
</dbReference>
<dbReference type="EMBL" id="WHUW01000007">
    <property type="protein sequence ID" value="KAF8443845.1"/>
    <property type="molecule type" value="Genomic_DNA"/>
</dbReference>
<dbReference type="AlphaFoldDB" id="A0AAD4BYR8"/>
<evidence type="ECO:0000313" key="2">
    <source>
        <dbReference type="Proteomes" id="UP001194468"/>
    </source>
</evidence>